<dbReference type="Proteomes" id="UP001314796">
    <property type="component" value="Unassembled WGS sequence"/>
</dbReference>
<proteinExistence type="predicted"/>
<dbReference type="Pfam" id="PF06803">
    <property type="entry name" value="DUF1232"/>
    <property type="match status" value="1"/>
</dbReference>
<keyword evidence="4" id="KW-0472">Membrane</keyword>
<dbReference type="InterPro" id="IPR016983">
    <property type="entry name" value="UCP031804"/>
</dbReference>
<keyword evidence="7" id="KW-1185">Reference proteome</keyword>
<gene>
    <name evidence="6" type="ORF">JOC73_002816</name>
</gene>
<keyword evidence="3" id="KW-1133">Transmembrane helix</keyword>
<sequence>MEDKEQEDYSKQYSEDSFWYKLFKFAKKAGVKVSYAALLLYYVLKKPNTPKWVKTSILGSLGYFIFPFDAVPDIIPLMGYGDDLGILAIALATAAVYIDEDVKRKAREKLGAFFKEYNEDELKEIDDKTKTK</sequence>
<reference evidence="6 7" key="1">
    <citation type="submission" date="2021-01" db="EMBL/GenBank/DDBJ databases">
        <title>Genomic Encyclopedia of Type Strains, Phase IV (KMG-IV): sequencing the most valuable type-strain genomes for metagenomic binning, comparative biology and taxonomic classification.</title>
        <authorList>
            <person name="Goeker M."/>
        </authorList>
    </citation>
    <scope>NUCLEOTIDE SEQUENCE [LARGE SCALE GENOMIC DNA]</scope>
    <source>
        <strain evidence="6 7">DSM 25890</strain>
    </source>
</reference>
<dbReference type="EMBL" id="JAFBEE010000028">
    <property type="protein sequence ID" value="MBM7616234.1"/>
    <property type="molecule type" value="Genomic_DNA"/>
</dbReference>
<evidence type="ECO:0000256" key="4">
    <source>
        <dbReference type="ARBA" id="ARBA00023136"/>
    </source>
</evidence>
<evidence type="ECO:0000313" key="6">
    <source>
        <dbReference type="EMBL" id="MBM7616234.1"/>
    </source>
</evidence>
<evidence type="ECO:0000256" key="2">
    <source>
        <dbReference type="ARBA" id="ARBA00022692"/>
    </source>
</evidence>
<evidence type="ECO:0000313" key="7">
    <source>
        <dbReference type="Proteomes" id="UP001314796"/>
    </source>
</evidence>
<keyword evidence="2" id="KW-0812">Transmembrane</keyword>
<protein>
    <submittedName>
        <fullName evidence="6">Uncharacterized membrane protein YkvA (DUF1232 family)</fullName>
    </submittedName>
</protein>
<dbReference type="PIRSF" id="PIRSF031804">
    <property type="entry name" value="UCP031804"/>
    <property type="match status" value="1"/>
</dbReference>
<organism evidence="6 7">
    <name type="scientific">Alkaliphilus hydrothermalis</name>
    <dbReference type="NCBI Taxonomy" id="1482730"/>
    <lineage>
        <taxon>Bacteria</taxon>
        <taxon>Bacillati</taxon>
        <taxon>Bacillota</taxon>
        <taxon>Clostridia</taxon>
        <taxon>Peptostreptococcales</taxon>
        <taxon>Natronincolaceae</taxon>
        <taxon>Alkaliphilus</taxon>
    </lineage>
</organism>
<accession>A0ABS2NTD5</accession>
<comment type="caution">
    <text evidence="6">The sequence shown here is derived from an EMBL/GenBank/DDBJ whole genome shotgun (WGS) entry which is preliminary data.</text>
</comment>
<feature type="domain" description="DUF1232" evidence="5">
    <location>
        <begin position="54"/>
        <end position="88"/>
    </location>
</feature>
<evidence type="ECO:0000256" key="3">
    <source>
        <dbReference type="ARBA" id="ARBA00022989"/>
    </source>
</evidence>
<dbReference type="InterPro" id="IPR010652">
    <property type="entry name" value="DUF1232"/>
</dbReference>
<name>A0ABS2NTD5_9FIRM</name>
<evidence type="ECO:0000259" key="5">
    <source>
        <dbReference type="Pfam" id="PF06803"/>
    </source>
</evidence>
<comment type="subcellular location">
    <subcellularLocation>
        <location evidence="1">Endomembrane system</location>
        <topology evidence="1">Multi-pass membrane protein</topology>
    </subcellularLocation>
</comment>
<dbReference type="RefSeq" id="WP_204404247.1">
    <property type="nucleotide sequence ID" value="NZ_JAFBEE010000028.1"/>
</dbReference>
<evidence type="ECO:0000256" key="1">
    <source>
        <dbReference type="ARBA" id="ARBA00004127"/>
    </source>
</evidence>